<sequence>MYDIFVHDLQRNFPKDEKRISLKKRDVGSVITEIKNKSRSKREGEVKRFKGLQYIECRVDKKRQKSRKRGPDEWRSSRLRNRDIAKEPS</sequence>
<evidence type="ECO:0000313" key="2">
    <source>
        <dbReference type="EMBL" id="KAL0101368.1"/>
    </source>
</evidence>
<reference evidence="2 3" key="1">
    <citation type="submission" date="2023-03" db="EMBL/GenBank/DDBJ databases">
        <title>High recombination rates correlate with genetic variation in Cardiocondyla obscurior ants.</title>
        <authorList>
            <person name="Errbii M."/>
        </authorList>
    </citation>
    <scope>NUCLEOTIDE SEQUENCE [LARGE SCALE GENOMIC DNA]</scope>
    <source>
        <strain evidence="2">Alpha-2009</strain>
        <tissue evidence="2">Whole body</tissue>
    </source>
</reference>
<evidence type="ECO:0000256" key="1">
    <source>
        <dbReference type="SAM" id="MobiDB-lite"/>
    </source>
</evidence>
<dbReference type="EMBL" id="JADYXP020000024">
    <property type="protein sequence ID" value="KAL0101368.1"/>
    <property type="molecule type" value="Genomic_DNA"/>
</dbReference>
<keyword evidence="3" id="KW-1185">Reference proteome</keyword>
<dbReference type="AlphaFoldDB" id="A0AAW2ECG0"/>
<evidence type="ECO:0000313" key="3">
    <source>
        <dbReference type="Proteomes" id="UP001430953"/>
    </source>
</evidence>
<feature type="compositionally biased region" description="Basic and acidic residues" evidence="1">
    <location>
        <begin position="69"/>
        <end position="89"/>
    </location>
</feature>
<protein>
    <submittedName>
        <fullName evidence="2">Uncharacterized protein</fullName>
    </submittedName>
</protein>
<feature type="region of interest" description="Disordered" evidence="1">
    <location>
        <begin position="61"/>
        <end position="89"/>
    </location>
</feature>
<dbReference type="Proteomes" id="UP001430953">
    <property type="component" value="Unassembled WGS sequence"/>
</dbReference>
<gene>
    <name evidence="2" type="ORF">PUN28_018887</name>
</gene>
<name>A0AAW2ECG0_9HYME</name>
<organism evidence="2 3">
    <name type="scientific">Cardiocondyla obscurior</name>
    <dbReference type="NCBI Taxonomy" id="286306"/>
    <lineage>
        <taxon>Eukaryota</taxon>
        <taxon>Metazoa</taxon>
        <taxon>Ecdysozoa</taxon>
        <taxon>Arthropoda</taxon>
        <taxon>Hexapoda</taxon>
        <taxon>Insecta</taxon>
        <taxon>Pterygota</taxon>
        <taxon>Neoptera</taxon>
        <taxon>Endopterygota</taxon>
        <taxon>Hymenoptera</taxon>
        <taxon>Apocrita</taxon>
        <taxon>Aculeata</taxon>
        <taxon>Formicoidea</taxon>
        <taxon>Formicidae</taxon>
        <taxon>Myrmicinae</taxon>
        <taxon>Cardiocondyla</taxon>
    </lineage>
</organism>
<accession>A0AAW2ECG0</accession>
<proteinExistence type="predicted"/>
<comment type="caution">
    <text evidence="2">The sequence shown here is derived from an EMBL/GenBank/DDBJ whole genome shotgun (WGS) entry which is preliminary data.</text>
</comment>